<reference evidence="1" key="1">
    <citation type="submission" date="2021-06" db="EMBL/GenBank/DDBJ databases">
        <authorList>
            <person name="Kallberg Y."/>
            <person name="Tangrot J."/>
            <person name="Rosling A."/>
        </authorList>
    </citation>
    <scope>NUCLEOTIDE SEQUENCE</scope>
    <source>
        <strain evidence="1">87-6 pot B 2015</strain>
    </source>
</reference>
<protein>
    <submittedName>
        <fullName evidence="1">13717_t:CDS:1</fullName>
    </submittedName>
</protein>
<organism evidence="1 2">
    <name type="scientific">Funneliformis mosseae</name>
    <name type="common">Endomycorrhizal fungus</name>
    <name type="synonym">Glomus mosseae</name>
    <dbReference type="NCBI Taxonomy" id="27381"/>
    <lineage>
        <taxon>Eukaryota</taxon>
        <taxon>Fungi</taxon>
        <taxon>Fungi incertae sedis</taxon>
        <taxon>Mucoromycota</taxon>
        <taxon>Glomeromycotina</taxon>
        <taxon>Glomeromycetes</taxon>
        <taxon>Glomerales</taxon>
        <taxon>Glomeraceae</taxon>
        <taxon>Funneliformis</taxon>
    </lineage>
</organism>
<dbReference type="AlphaFoldDB" id="A0A9N9DTS0"/>
<name>A0A9N9DTS0_FUNMO</name>
<keyword evidence="2" id="KW-1185">Reference proteome</keyword>
<dbReference type="EMBL" id="CAJVPP010004293">
    <property type="protein sequence ID" value="CAG8647308.1"/>
    <property type="molecule type" value="Genomic_DNA"/>
</dbReference>
<proteinExistence type="predicted"/>
<dbReference type="Proteomes" id="UP000789375">
    <property type="component" value="Unassembled WGS sequence"/>
</dbReference>
<accession>A0A9N9DTS0</accession>
<evidence type="ECO:0000313" key="1">
    <source>
        <dbReference type="EMBL" id="CAG8647308.1"/>
    </source>
</evidence>
<evidence type="ECO:0000313" key="2">
    <source>
        <dbReference type="Proteomes" id="UP000789375"/>
    </source>
</evidence>
<gene>
    <name evidence="1" type="ORF">FMOSSE_LOCUS11295</name>
</gene>
<comment type="caution">
    <text evidence="1">The sequence shown here is derived from an EMBL/GenBank/DDBJ whole genome shotgun (WGS) entry which is preliminary data.</text>
</comment>
<sequence length="156" mass="18183">LAVQDEFNGMDYLEFLSISKNVKERAGTDSEPFLGNFLNPKNIDTNLTKEILDLLVEYYRNTYNEDFVTLSDIHIVQSNAILIFLKVNIYGKLQLDAEVFRSIYLKRHINLAKILSQFIDGNSKDTYPGIVQYYFEYTVYFLNLSESKKHSLAFVR</sequence>
<feature type="non-terminal residue" evidence="1">
    <location>
        <position position="1"/>
    </location>
</feature>